<keyword evidence="4" id="KW-1185">Reference proteome</keyword>
<dbReference type="InterPro" id="IPR013324">
    <property type="entry name" value="RNA_pol_sigma_r3/r4-like"/>
</dbReference>
<dbReference type="HAMAP" id="MF_00674">
    <property type="entry name" value="UPF0251"/>
    <property type="match status" value="1"/>
</dbReference>
<dbReference type="EMBL" id="JBHUHT010000007">
    <property type="protein sequence ID" value="MFD2094974.1"/>
    <property type="molecule type" value="Genomic_DNA"/>
</dbReference>
<accession>A0ABW4XIU5</accession>
<evidence type="ECO:0000256" key="2">
    <source>
        <dbReference type="HAMAP-Rule" id="MF_00674"/>
    </source>
</evidence>
<dbReference type="PANTHER" id="PTHR37478">
    <property type="match status" value="1"/>
</dbReference>
<evidence type="ECO:0000313" key="3">
    <source>
        <dbReference type="EMBL" id="MFD2094974.1"/>
    </source>
</evidence>
<dbReference type="Gene3D" id="1.10.10.10">
    <property type="entry name" value="Winged helix-like DNA-binding domain superfamily/Winged helix DNA-binding domain"/>
    <property type="match status" value="1"/>
</dbReference>
<dbReference type="RefSeq" id="WP_377776173.1">
    <property type="nucleotide sequence ID" value="NZ_JBHUHT010000007.1"/>
</dbReference>
<dbReference type="SUPFAM" id="SSF88659">
    <property type="entry name" value="Sigma3 and sigma4 domains of RNA polymerase sigma factors"/>
    <property type="match status" value="1"/>
</dbReference>
<evidence type="ECO:0000256" key="1">
    <source>
        <dbReference type="ARBA" id="ARBA00009350"/>
    </source>
</evidence>
<comment type="caution">
    <text evidence="3">The sequence shown here is derived from an EMBL/GenBank/DDBJ whole genome shotgun (WGS) entry which is preliminary data.</text>
</comment>
<reference evidence="4" key="1">
    <citation type="journal article" date="2019" name="Int. J. Syst. Evol. Microbiol.">
        <title>The Global Catalogue of Microorganisms (GCM) 10K type strain sequencing project: providing services to taxonomists for standard genome sequencing and annotation.</title>
        <authorList>
            <consortium name="The Broad Institute Genomics Platform"/>
            <consortium name="The Broad Institute Genome Sequencing Center for Infectious Disease"/>
            <person name="Wu L."/>
            <person name="Ma J."/>
        </authorList>
    </citation>
    <scope>NUCLEOTIDE SEQUENCE [LARGE SCALE GENOMIC DNA]</scope>
    <source>
        <strain evidence="4">CGMCC 1.10992</strain>
    </source>
</reference>
<sequence length="97" mass="10743">MRVKMPRPKLPRKVCCRPANSCFKPNGIPMSELVQVALEPDELEAMRLVDLEGMQQMQAAEVMGVSRQTLANIVKSARHKVAGALIHGQALMMEKSD</sequence>
<gene>
    <name evidence="3" type="ORF">ACFSJ3_03195</name>
</gene>
<dbReference type="PANTHER" id="PTHR37478:SF2">
    <property type="entry name" value="UPF0251 PROTEIN TK0562"/>
    <property type="match status" value="1"/>
</dbReference>
<organism evidence="3 4">
    <name type="scientific">Corallincola platygyrae</name>
    <dbReference type="NCBI Taxonomy" id="1193278"/>
    <lineage>
        <taxon>Bacteria</taxon>
        <taxon>Pseudomonadati</taxon>
        <taxon>Pseudomonadota</taxon>
        <taxon>Gammaproteobacteria</taxon>
        <taxon>Alteromonadales</taxon>
        <taxon>Psychromonadaceae</taxon>
        <taxon>Corallincola</taxon>
    </lineage>
</organism>
<evidence type="ECO:0000313" key="4">
    <source>
        <dbReference type="Proteomes" id="UP001597380"/>
    </source>
</evidence>
<dbReference type="InterPro" id="IPR002852">
    <property type="entry name" value="UPF0251"/>
</dbReference>
<proteinExistence type="inferred from homology"/>
<protein>
    <recommendedName>
        <fullName evidence="2">UPF0251 protein ACFSJ3_03195</fullName>
    </recommendedName>
</protein>
<dbReference type="Pfam" id="PF02001">
    <property type="entry name" value="DUF134"/>
    <property type="match status" value="1"/>
</dbReference>
<dbReference type="Proteomes" id="UP001597380">
    <property type="component" value="Unassembled WGS sequence"/>
</dbReference>
<comment type="similarity">
    <text evidence="1 2">Belongs to the UPF0251 family.</text>
</comment>
<dbReference type="InterPro" id="IPR036388">
    <property type="entry name" value="WH-like_DNA-bd_sf"/>
</dbReference>
<name>A0ABW4XIU5_9GAMM</name>